<protein>
    <recommendedName>
        <fullName evidence="3">RAP domain-containing protein</fullName>
    </recommendedName>
</protein>
<dbReference type="EMBL" id="AAGK01000004">
    <property type="protein sequence ID" value="EAN31558.1"/>
    <property type="molecule type" value="Genomic_DNA"/>
</dbReference>
<organism evidence="1 2">
    <name type="scientific">Theileria parva</name>
    <name type="common">East coast fever infection agent</name>
    <dbReference type="NCBI Taxonomy" id="5875"/>
    <lineage>
        <taxon>Eukaryota</taxon>
        <taxon>Sar</taxon>
        <taxon>Alveolata</taxon>
        <taxon>Apicomplexa</taxon>
        <taxon>Aconoidasida</taxon>
        <taxon>Piroplasmida</taxon>
        <taxon>Theileriidae</taxon>
        <taxon>Theileria</taxon>
    </lineage>
</organism>
<proteinExistence type="predicted"/>
<evidence type="ECO:0000313" key="2">
    <source>
        <dbReference type="Proteomes" id="UP000001949"/>
    </source>
</evidence>
<dbReference type="eggNOG" id="ENOG502SP20">
    <property type="taxonomic scope" value="Eukaryota"/>
</dbReference>
<accession>Q4N2Y6</accession>
<dbReference type="KEGG" id="tpv:TP04_0206"/>
<dbReference type="AlphaFoldDB" id="Q4N2Y6"/>
<name>Q4N2Y6_THEPA</name>
<dbReference type="GeneID" id="3501241"/>
<gene>
    <name evidence="1" type="ordered locus">TP04_0206</name>
</gene>
<dbReference type="RefSeq" id="XP_763841.1">
    <property type="nucleotide sequence ID" value="XM_758748.1"/>
</dbReference>
<comment type="caution">
    <text evidence="1">The sequence shown here is derived from an EMBL/GenBank/DDBJ whole genome shotgun (WGS) entry which is preliminary data.</text>
</comment>
<sequence length="695" mass="80875">MFSNSRLSSLLISNLSKCTIVRADFYHLKNVFPHISNRNLTTENIAHSTHITVQKQNDTEHSSLYMNPLCMQMDQLIYTCTNHDQVLNLLVTHRGAMYLHNLITVMNALRQFVENEPNNKYKPDCDELFLGYNNVFRKKEPSKKSDIDQSNFSETEKEVINKAQWEIIRHFEDPKNEEYLTTYHHNRDLRDAIIRDERYDLLLQDLYMNKNKLDVESICNVIITLDALGHQYYRLYNGLLKRLLILDVSFPNQTPTFINKVGLLLLKTCHCFASSGFYEIPLYNKVVSELFKTNLSNMLIDQEHSLLLSYIIKLYAVVKSYDYGIFCKISDSVNKVNLSTTDITWLSVAFSNHLNFNKTHDKVLYYVARRVSEDNKLFSTQELCMCLSSLSKMGLYFREVWDVCAKRLINEIEISMSGFNDINLDINTLCKAVYDIATVDKSTHLIHSLIDRASLYLEERIDSLDEQSCINFAISVISTHSSSLYKNNSITTGLNESITTSLNGNNQLEPVSVNKEINLNYYLLSYVWRRIGSDTLWEKEPLKVFAIWLFHMLVLPEFKHNIHIRCIIPCFREWLLVYFTRHEIEDEVCKVINDLSGKYKIYSKFDSSEFFKPLFLSPVPADFLVVDENFGNKVINIIESPLRNDTKRPSGINAVIKRIFENFALEFHTVDTNLWMSLEEHEKTELIESIITSGI</sequence>
<keyword evidence="2" id="KW-1185">Reference proteome</keyword>
<dbReference type="Proteomes" id="UP000001949">
    <property type="component" value="Unassembled WGS sequence"/>
</dbReference>
<reference evidence="1 2" key="1">
    <citation type="journal article" date="2005" name="Science">
        <title>Genome sequence of Theileria parva, a bovine pathogen that transforms lymphocytes.</title>
        <authorList>
            <person name="Gardner M.J."/>
            <person name="Bishop R."/>
            <person name="Shah T."/>
            <person name="de Villiers E.P."/>
            <person name="Carlton J.M."/>
            <person name="Hall N."/>
            <person name="Ren Q."/>
            <person name="Paulsen I.T."/>
            <person name="Pain A."/>
            <person name="Berriman M."/>
            <person name="Wilson R.J.M."/>
            <person name="Sato S."/>
            <person name="Ralph S.A."/>
            <person name="Mann D.J."/>
            <person name="Xiong Z."/>
            <person name="Shallom S.J."/>
            <person name="Weidman J."/>
            <person name="Jiang L."/>
            <person name="Lynn J."/>
            <person name="Weaver B."/>
            <person name="Shoaibi A."/>
            <person name="Domingo A.R."/>
            <person name="Wasawo D."/>
            <person name="Crabtree J."/>
            <person name="Wortman J.R."/>
            <person name="Haas B."/>
            <person name="Angiuoli S.V."/>
            <person name="Creasy T.H."/>
            <person name="Lu C."/>
            <person name="Suh B."/>
            <person name="Silva J.C."/>
            <person name="Utterback T.R."/>
            <person name="Feldblyum T.V."/>
            <person name="Pertea M."/>
            <person name="Allen J."/>
            <person name="Nierman W.C."/>
            <person name="Taracha E.L.N."/>
            <person name="Salzberg S.L."/>
            <person name="White O.R."/>
            <person name="Fitzhugh H.A."/>
            <person name="Morzaria S."/>
            <person name="Venter J.C."/>
            <person name="Fraser C.M."/>
            <person name="Nene V."/>
        </authorList>
    </citation>
    <scope>NUCLEOTIDE SEQUENCE [LARGE SCALE GENOMIC DNA]</scope>
    <source>
        <strain evidence="1 2">Muguga</strain>
    </source>
</reference>
<evidence type="ECO:0008006" key="3">
    <source>
        <dbReference type="Google" id="ProtNLM"/>
    </source>
</evidence>
<dbReference type="InParanoid" id="Q4N2Y6"/>
<evidence type="ECO:0000313" key="1">
    <source>
        <dbReference type="EMBL" id="EAN31558.1"/>
    </source>
</evidence>
<dbReference type="OMA" id="IWAGYYN"/>
<dbReference type="VEuPathDB" id="PiroplasmaDB:TpMuguga_04g00206"/>